<evidence type="ECO:0000259" key="5">
    <source>
        <dbReference type="Pfam" id="PF08028"/>
    </source>
</evidence>
<sequence length="393" mass="42411">MKTRLKSSAPATAHTVPPAFVTAPVMDRLAARFAKRAAQYDKSGNLPLQNLADLRKAGLLACAIPTAYGGDGAGLQEIVHITDRIAQADPSTALILAMHYLHTVSFALSPLWQDPLRSTLFRSIEQKGALMNGLRVEPELGTPARGGLPATTVVRKNGVYRLSGAKIFSTGSYALTWALVWARTDEDNPRVGWVLVPMHLPGVKIEKSWDHIGMRATGSHTVVFDNVALPEDHLAGLTDPAYMPDYAARLGVWHAVTVGALYNGIAKAARAWFTGYLHDRVPANLGRPLSTLPRFQSLVGEIDALLLTNSALVDRAVGQDREGIFDGVNADLTKYITTENAITVVEKALAAIGNPGLSRHQPLERHYRNVLCGRVHTPQGDSVLLHAGRKALG</sequence>
<dbReference type="InterPro" id="IPR013107">
    <property type="entry name" value="Acyl-CoA_DH_C"/>
</dbReference>
<dbReference type="RefSeq" id="WP_227002301.1">
    <property type="nucleotide sequence ID" value="NZ_BDLU01000012.1"/>
</dbReference>
<dbReference type="InterPro" id="IPR009100">
    <property type="entry name" value="AcylCoA_DH/oxidase_NM_dom_sf"/>
</dbReference>
<accession>A0A4P5NWA8</accession>
<keyword evidence="1" id="KW-0285">Flavoprotein</keyword>
<dbReference type="SUPFAM" id="SSF56645">
    <property type="entry name" value="Acyl-CoA dehydrogenase NM domain-like"/>
    <property type="match status" value="1"/>
</dbReference>
<evidence type="ECO:0000256" key="1">
    <source>
        <dbReference type="ARBA" id="ARBA00022630"/>
    </source>
</evidence>
<dbReference type="InterPro" id="IPR046373">
    <property type="entry name" value="Acyl-CoA_Oxase/DH_mid-dom_sf"/>
</dbReference>
<reference evidence="7" key="1">
    <citation type="submission" date="2017-01" db="EMBL/GenBank/DDBJ databases">
        <title>Komagataeibacter sp. MSKU9 whole genome sequencing project.</title>
        <authorList>
            <person name="Matsutani M."/>
            <person name="Naloka K."/>
            <person name="Theeragool G."/>
            <person name="Yakushi T."/>
            <person name="Matsushita K."/>
        </authorList>
    </citation>
    <scope>NUCLEOTIDE SEQUENCE [LARGE SCALE GENOMIC DNA]</scope>
    <source>
        <strain evidence="7">MSKU9</strain>
    </source>
</reference>
<feature type="domain" description="Acyl-CoA dehydrogenase/oxidase N-terminal" evidence="4">
    <location>
        <begin position="29"/>
        <end position="99"/>
    </location>
</feature>
<feature type="domain" description="Acyl-CoA dehydrogenase C-terminal" evidence="5">
    <location>
        <begin position="258"/>
        <end position="377"/>
    </location>
</feature>
<comment type="caution">
    <text evidence="6">The sequence shown here is derived from an EMBL/GenBank/DDBJ whole genome shotgun (WGS) entry which is preliminary data.</text>
</comment>
<dbReference type="Pfam" id="PF08028">
    <property type="entry name" value="Acyl-CoA_dh_2"/>
    <property type="match status" value="1"/>
</dbReference>
<dbReference type="PIRSF" id="PIRSF016578">
    <property type="entry name" value="HsaA"/>
    <property type="match status" value="1"/>
</dbReference>
<dbReference type="InterPro" id="IPR013786">
    <property type="entry name" value="AcylCoA_DH/ox_N"/>
</dbReference>
<dbReference type="InterPro" id="IPR036250">
    <property type="entry name" value="AcylCo_DH-like_C"/>
</dbReference>
<dbReference type="PANTHER" id="PTHR43831">
    <property type="entry name" value="ISOBUTYRYL-COA DEHYDROGENASE"/>
    <property type="match status" value="1"/>
</dbReference>
<gene>
    <name evidence="6" type="ORF">MSKU9_0337</name>
</gene>
<evidence type="ECO:0000259" key="3">
    <source>
        <dbReference type="Pfam" id="PF02770"/>
    </source>
</evidence>
<keyword evidence="7" id="KW-1185">Reference proteome</keyword>
<dbReference type="Pfam" id="PF02770">
    <property type="entry name" value="Acyl-CoA_dh_M"/>
    <property type="match status" value="1"/>
</dbReference>
<evidence type="ECO:0000313" key="7">
    <source>
        <dbReference type="Proteomes" id="UP000315095"/>
    </source>
</evidence>
<dbReference type="PANTHER" id="PTHR43831:SF1">
    <property type="entry name" value="ISOBUTYRYL-COA DEHYDROGENASE, MITOCHONDRIAL"/>
    <property type="match status" value="1"/>
</dbReference>
<evidence type="ECO:0000256" key="2">
    <source>
        <dbReference type="ARBA" id="ARBA00023002"/>
    </source>
</evidence>
<dbReference type="Gene3D" id="1.20.140.10">
    <property type="entry name" value="Butyryl-CoA Dehydrogenase, subunit A, domain 3"/>
    <property type="match status" value="1"/>
</dbReference>
<dbReference type="GO" id="GO:0016627">
    <property type="term" value="F:oxidoreductase activity, acting on the CH-CH group of donors"/>
    <property type="evidence" value="ECO:0007669"/>
    <property type="project" value="InterPro"/>
</dbReference>
<dbReference type="GO" id="GO:0050660">
    <property type="term" value="F:flavin adenine dinucleotide binding"/>
    <property type="evidence" value="ECO:0007669"/>
    <property type="project" value="InterPro"/>
</dbReference>
<dbReference type="Proteomes" id="UP000315095">
    <property type="component" value="Unassembled WGS sequence"/>
</dbReference>
<name>A0A4P5NWA8_9PROT</name>
<organism evidence="6 7">
    <name type="scientific">Komagataeibacter diospyri</name>
    <dbReference type="NCBI Taxonomy" id="1932662"/>
    <lineage>
        <taxon>Bacteria</taxon>
        <taxon>Pseudomonadati</taxon>
        <taxon>Pseudomonadota</taxon>
        <taxon>Alphaproteobacteria</taxon>
        <taxon>Acetobacterales</taxon>
        <taxon>Acetobacteraceae</taxon>
        <taxon>Komagataeibacter</taxon>
    </lineage>
</organism>
<proteinExistence type="predicted"/>
<dbReference type="EMBL" id="BDLU01000012">
    <property type="protein sequence ID" value="GCE82196.1"/>
    <property type="molecule type" value="Genomic_DNA"/>
</dbReference>
<dbReference type="Gene3D" id="2.40.110.10">
    <property type="entry name" value="Butyryl-CoA Dehydrogenase, subunit A, domain 2"/>
    <property type="match status" value="1"/>
</dbReference>
<dbReference type="InterPro" id="IPR006091">
    <property type="entry name" value="Acyl-CoA_Oxase/DH_mid-dom"/>
</dbReference>
<keyword evidence="2" id="KW-0560">Oxidoreductase</keyword>
<dbReference type="Gene3D" id="1.10.540.10">
    <property type="entry name" value="Acyl-CoA dehydrogenase/oxidase, N-terminal domain"/>
    <property type="match status" value="1"/>
</dbReference>
<evidence type="ECO:0000313" key="6">
    <source>
        <dbReference type="EMBL" id="GCE82196.1"/>
    </source>
</evidence>
<dbReference type="InterPro" id="IPR037069">
    <property type="entry name" value="AcylCoA_DH/ox_N_sf"/>
</dbReference>
<dbReference type="SUPFAM" id="SSF47203">
    <property type="entry name" value="Acyl-CoA dehydrogenase C-terminal domain-like"/>
    <property type="match status" value="1"/>
</dbReference>
<dbReference type="InterPro" id="IPR052547">
    <property type="entry name" value="Mito_Isobutyryl-CoADH"/>
</dbReference>
<protein>
    <submittedName>
        <fullName evidence="6">Acyl-CoA dehydrogenase</fullName>
    </submittedName>
</protein>
<feature type="domain" description="Acyl-CoA oxidase/dehydrogenase middle" evidence="3">
    <location>
        <begin position="137"/>
        <end position="227"/>
    </location>
</feature>
<evidence type="ECO:0000259" key="4">
    <source>
        <dbReference type="Pfam" id="PF02771"/>
    </source>
</evidence>
<dbReference type="Pfam" id="PF02771">
    <property type="entry name" value="Acyl-CoA_dh_N"/>
    <property type="match status" value="1"/>
</dbReference>
<dbReference type="AlphaFoldDB" id="A0A4P5NWA8"/>